<evidence type="ECO:0000313" key="3">
    <source>
        <dbReference type="Proteomes" id="UP001319080"/>
    </source>
</evidence>
<dbReference type="EMBL" id="JAHESE010000006">
    <property type="protein sequence ID" value="MBT1708406.1"/>
    <property type="molecule type" value="Genomic_DNA"/>
</dbReference>
<comment type="caution">
    <text evidence="2">The sequence shown here is derived from an EMBL/GenBank/DDBJ whole genome shotgun (WGS) entry which is preliminary data.</text>
</comment>
<evidence type="ECO:0000256" key="1">
    <source>
        <dbReference type="SAM" id="SignalP"/>
    </source>
</evidence>
<feature type="signal peptide" evidence="1">
    <location>
        <begin position="1"/>
        <end position="19"/>
    </location>
</feature>
<proteinExistence type="predicted"/>
<evidence type="ECO:0000313" key="2">
    <source>
        <dbReference type="EMBL" id="MBT1708406.1"/>
    </source>
</evidence>
<feature type="chain" id="PRO_5042897674" evidence="1">
    <location>
        <begin position="20"/>
        <end position="206"/>
    </location>
</feature>
<gene>
    <name evidence="2" type="ORF">KK062_09235</name>
</gene>
<dbReference type="Proteomes" id="UP001319080">
    <property type="component" value="Unassembled WGS sequence"/>
</dbReference>
<sequence>MRKTWLAMIALGAMACACSNDDNMVPDTRILTFTVPDIEASKEEGWIVLSAQDGTVLNTAQLQKGVAYTFEAPGDLKDADLTITIVRTQINNDGQYTSSEIQSYTHVPFGEYETNVVNVPFPEGPPAKDGTSLLVKGLVWEETLNTITMNCPNSRMLSSSPMHEGETEIGVNYYVEPATDQTAILLSRGKEPFQYLYVEVEPGENI</sequence>
<keyword evidence="1" id="KW-0732">Signal</keyword>
<organism evidence="2 3">
    <name type="scientific">Dawidia cretensis</name>
    <dbReference type="NCBI Taxonomy" id="2782350"/>
    <lineage>
        <taxon>Bacteria</taxon>
        <taxon>Pseudomonadati</taxon>
        <taxon>Bacteroidota</taxon>
        <taxon>Cytophagia</taxon>
        <taxon>Cytophagales</taxon>
        <taxon>Chryseotaleaceae</taxon>
        <taxon>Dawidia</taxon>
    </lineage>
</organism>
<name>A0AAP2DW05_9BACT</name>
<dbReference type="AlphaFoldDB" id="A0AAP2DW05"/>
<protein>
    <submittedName>
        <fullName evidence="2">Uncharacterized protein</fullName>
    </submittedName>
</protein>
<keyword evidence="3" id="KW-1185">Reference proteome</keyword>
<accession>A0AAP2DW05</accession>
<dbReference type="RefSeq" id="WP_254083998.1">
    <property type="nucleotide sequence ID" value="NZ_JAHESE010000006.1"/>
</dbReference>
<reference evidence="2 3" key="1">
    <citation type="submission" date="2021-05" db="EMBL/GenBank/DDBJ databases">
        <title>A Polyphasic approach of four new species of the genus Ohtaekwangia: Ohtaekwangia histidinii sp. nov., Ohtaekwangia cretensis sp. nov., Ohtaekwangia indiensis sp. nov., Ohtaekwangia reichenbachii sp. nov. from diverse environment.</title>
        <authorList>
            <person name="Octaviana S."/>
        </authorList>
    </citation>
    <scope>NUCLEOTIDE SEQUENCE [LARGE SCALE GENOMIC DNA]</scope>
    <source>
        <strain evidence="2 3">PWU5</strain>
    </source>
</reference>
<dbReference type="PROSITE" id="PS51257">
    <property type="entry name" value="PROKAR_LIPOPROTEIN"/>
    <property type="match status" value="1"/>
</dbReference>